<evidence type="ECO:0000313" key="1">
    <source>
        <dbReference type="EMBL" id="CAG8751172.1"/>
    </source>
</evidence>
<dbReference type="AlphaFoldDB" id="A0A9N9IWR6"/>
<name>A0A9N9IWR6_9GLOM</name>
<accession>A0A9N9IWR6</accession>
<organism evidence="1 2">
    <name type="scientific">Racocetra fulgida</name>
    <dbReference type="NCBI Taxonomy" id="60492"/>
    <lineage>
        <taxon>Eukaryota</taxon>
        <taxon>Fungi</taxon>
        <taxon>Fungi incertae sedis</taxon>
        <taxon>Mucoromycota</taxon>
        <taxon>Glomeromycotina</taxon>
        <taxon>Glomeromycetes</taxon>
        <taxon>Diversisporales</taxon>
        <taxon>Gigasporaceae</taxon>
        <taxon>Racocetra</taxon>
    </lineage>
</organism>
<feature type="non-terminal residue" evidence="1">
    <location>
        <position position="42"/>
    </location>
</feature>
<evidence type="ECO:0000313" key="2">
    <source>
        <dbReference type="Proteomes" id="UP000789396"/>
    </source>
</evidence>
<proteinExistence type="predicted"/>
<keyword evidence="2" id="KW-1185">Reference proteome</keyword>
<gene>
    <name evidence="1" type="ORF">RFULGI_LOCUS13608</name>
</gene>
<protein>
    <submittedName>
        <fullName evidence="1">9234_t:CDS:1</fullName>
    </submittedName>
</protein>
<dbReference type="EMBL" id="CAJVPZ010036388">
    <property type="protein sequence ID" value="CAG8751172.1"/>
    <property type="molecule type" value="Genomic_DNA"/>
</dbReference>
<dbReference type="Proteomes" id="UP000789396">
    <property type="component" value="Unassembled WGS sequence"/>
</dbReference>
<comment type="caution">
    <text evidence="1">The sequence shown here is derived from an EMBL/GenBank/DDBJ whole genome shotgun (WGS) entry which is preliminary data.</text>
</comment>
<sequence>SDCAGEMIVEGLIVRELCRSECVEKGIISGYADLLQADPIPN</sequence>
<reference evidence="1" key="1">
    <citation type="submission" date="2021-06" db="EMBL/GenBank/DDBJ databases">
        <authorList>
            <person name="Kallberg Y."/>
            <person name="Tangrot J."/>
            <person name="Rosling A."/>
        </authorList>
    </citation>
    <scope>NUCLEOTIDE SEQUENCE</scope>
    <source>
        <strain evidence="1">IN212</strain>
    </source>
</reference>